<reference evidence="4 5" key="1">
    <citation type="submission" date="2017-12" db="EMBL/GenBank/DDBJ databases">
        <title>Sequencing, de novo assembly and annotation of complete genome of a new Thraustochytrid species, strain FCC1311.</title>
        <authorList>
            <person name="Sedici K."/>
            <person name="Godart F."/>
            <person name="Aiese Cigliano R."/>
            <person name="Sanseverino W."/>
            <person name="Barakat M."/>
            <person name="Ortet P."/>
            <person name="Marechal E."/>
            <person name="Cagnac O."/>
            <person name="Amato A."/>
        </authorList>
    </citation>
    <scope>NUCLEOTIDE SEQUENCE [LARGE SCALE GENOMIC DNA]</scope>
</reference>
<organism evidence="4 5">
    <name type="scientific">Hondaea fermentalgiana</name>
    <dbReference type="NCBI Taxonomy" id="2315210"/>
    <lineage>
        <taxon>Eukaryota</taxon>
        <taxon>Sar</taxon>
        <taxon>Stramenopiles</taxon>
        <taxon>Bigyra</taxon>
        <taxon>Labyrinthulomycetes</taxon>
        <taxon>Thraustochytrida</taxon>
        <taxon>Thraustochytriidae</taxon>
        <taxon>Hondaea</taxon>
    </lineage>
</organism>
<name>A0A2R5G2I1_9STRA</name>
<dbReference type="InterPro" id="IPR021869">
    <property type="entry name" value="RNase_Zc3h12_NYN"/>
</dbReference>
<dbReference type="InterPro" id="IPR004087">
    <property type="entry name" value="KH_dom"/>
</dbReference>
<dbReference type="GO" id="GO:0005634">
    <property type="term" value="C:nucleus"/>
    <property type="evidence" value="ECO:0007669"/>
    <property type="project" value="TreeGrafter"/>
</dbReference>
<comment type="caution">
    <text evidence="4">The sequence shown here is derived from an EMBL/GenBank/DDBJ whole genome shotgun (WGS) entry which is preliminary data.</text>
</comment>
<dbReference type="InParanoid" id="A0A2R5G2I1"/>
<sequence>MLGAPAAAQPLSIVLDAANVSWAFVKAQPGWAQARSGAGIRPPVSGLVVCLEFFKSYGVSPVAICPTWWTHTKDQGIWGNPDWEAQDFARLQALQQEGTLFASPSGEHDDLYILDYCFRTDGFLVSNDKYRDHRRERNLDPDWIEARRIGFMFVRDSFLPNPDHIMRLEDFVRQTGKLVGSSAMAQHRHELLPPPPPTQDLGALRDQYRNGNPSFSDQNGQQDVMMASSPELKAAPAPPIPAVTSLSDQESLEFPKAGLGFLIGKRGAKIEEIRKDSGASVEIRDAVVDAAGNARVILAGSESARARARAAVLEMREIALRKLGNDAPNAAPRYEDTNSKPSQVAKGDPVGMGHHNAPGYEQRLAHLQQQQQQEQRHGDSMMQDDHMDDMHDDLL</sequence>
<dbReference type="Gene3D" id="3.40.50.11980">
    <property type="match status" value="1"/>
</dbReference>
<evidence type="ECO:0000256" key="1">
    <source>
        <dbReference type="PROSITE-ProRule" id="PRU00117"/>
    </source>
</evidence>
<dbReference type="Proteomes" id="UP000241890">
    <property type="component" value="Unassembled WGS sequence"/>
</dbReference>
<dbReference type="EMBL" id="BEYU01000012">
    <property type="protein sequence ID" value="GBG25210.1"/>
    <property type="molecule type" value="Genomic_DNA"/>
</dbReference>
<feature type="compositionally biased region" description="Basic and acidic residues" evidence="2">
    <location>
        <begin position="374"/>
        <end position="395"/>
    </location>
</feature>
<dbReference type="GO" id="GO:0036464">
    <property type="term" value="C:cytoplasmic ribonucleoprotein granule"/>
    <property type="evidence" value="ECO:0007669"/>
    <property type="project" value="TreeGrafter"/>
</dbReference>
<keyword evidence="5" id="KW-1185">Reference proteome</keyword>
<dbReference type="PANTHER" id="PTHR12876">
    <property type="entry name" value="N4BP1-RELATED"/>
    <property type="match status" value="1"/>
</dbReference>
<evidence type="ECO:0000313" key="4">
    <source>
        <dbReference type="EMBL" id="GBG25210.1"/>
    </source>
</evidence>
<protein>
    <submittedName>
        <fullName evidence="4">NEDD4-binding protein 1</fullName>
    </submittedName>
</protein>
<dbReference type="GO" id="GO:0004521">
    <property type="term" value="F:RNA endonuclease activity"/>
    <property type="evidence" value="ECO:0007669"/>
    <property type="project" value="TreeGrafter"/>
</dbReference>
<dbReference type="Pfam" id="PF00013">
    <property type="entry name" value="KH_1"/>
    <property type="match status" value="1"/>
</dbReference>
<dbReference type="InterPro" id="IPR004088">
    <property type="entry name" value="KH_dom_type_1"/>
</dbReference>
<dbReference type="PROSITE" id="PS50084">
    <property type="entry name" value="KH_TYPE_1"/>
    <property type="match status" value="1"/>
</dbReference>
<dbReference type="AlphaFoldDB" id="A0A2R5G2I1"/>
<dbReference type="InterPro" id="IPR051101">
    <property type="entry name" value="ZC3H12/N4BP1_RNase_Reg"/>
</dbReference>
<dbReference type="InterPro" id="IPR036612">
    <property type="entry name" value="KH_dom_type_1_sf"/>
</dbReference>
<feature type="region of interest" description="Disordered" evidence="2">
    <location>
        <begin position="324"/>
        <end position="395"/>
    </location>
</feature>
<dbReference type="GO" id="GO:0003729">
    <property type="term" value="F:mRNA binding"/>
    <property type="evidence" value="ECO:0007669"/>
    <property type="project" value="TreeGrafter"/>
</dbReference>
<dbReference type="PANTHER" id="PTHR12876:SF35">
    <property type="entry name" value="LD08718P-RELATED"/>
    <property type="match status" value="1"/>
</dbReference>
<evidence type="ECO:0000313" key="5">
    <source>
        <dbReference type="Proteomes" id="UP000241890"/>
    </source>
</evidence>
<accession>A0A2R5G2I1</accession>
<dbReference type="OrthoDB" id="392925at2759"/>
<dbReference type="Gene3D" id="3.30.1370.10">
    <property type="entry name" value="K Homology domain, type 1"/>
    <property type="match status" value="1"/>
</dbReference>
<dbReference type="Pfam" id="PF11977">
    <property type="entry name" value="RNase_Zc3h12a"/>
    <property type="match status" value="1"/>
</dbReference>
<keyword evidence="1" id="KW-0694">RNA-binding</keyword>
<evidence type="ECO:0000256" key="2">
    <source>
        <dbReference type="SAM" id="MobiDB-lite"/>
    </source>
</evidence>
<gene>
    <name evidence="4" type="ORF">FCC1311_014272</name>
</gene>
<proteinExistence type="predicted"/>
<dbReference type="SUPFAM" id="SSF54791">
    <property type="entry name" value="Eukaryotic type KH-domain (KH-domain type I)"/>
    <property type="match status" value="1"/>
</dbReference>
<evidence type="ECO:0000259" key="3">
    <source>
        <dbReference type="SMART" id="SM00322"/>
    </source>
</evidence>
<feature type="domain" description="K Homology" evidence="3">
    <location>
        <begin position="246"/>
        <end position="317"/>
    </location>
</feature>
<dbReference type="CDD" id="cd00105">
    <property type="entry name" value="KH-I"/>
    <property type="match status" value="1"/>
</dbReference>
<feature type="compositionally biased region" description="Low complexity" evidence="2">
    <location>
        <begin position="361"/>
        <end position="373"/>
    </location>
</feature>
<dbReference type="SMART" id="SM00322">
    <property type="entry name" value="KH"/>
    <property type="match status" value="1"/>
</dbReference>